<reference evidence="2" key="1">
    <citation type="submission" date="2016-06" db="EMBL/GenBank/DDBJ databases">
        <title>Parallel loss of symbiosis genes in relatives of nitrogen-fixing non-legume Parasponia.</title>
        <authorList>
            <person name="Van Velzen R."/>
            <person name="Holmer R."/>
            <person name="Bu F."/>
            <person name="Rutten L."/>
            <person name="Van Zeijl A."/>
            <person name="Liu W."/>
            <person name="Santuari L."/>
            <person name="Cao Q."/>
            <person name="Sharma T."/>
            <person name="Shen D."/>
            <person name="Roswanjaya Y."/>
            <person name="Wardhani T."/>
            <person name="Kalhor M.S."/>
            <person name="Jansen J."/>
            <person name="Van den Hoogen J."/>
            <person name="Gungor B."/>
            <person name="Hartog M."/>
            <person name="Hontelez J."/>
            <person name="Verver J."/>
            <person name="Yang W.-C."/>
            <person name="Schijlen E."/>
            <person name="Repin R."/>
            <person name="Schilthuizen M."/>
            <person name="Schranz E."/>
            <person name="Heidstra R."/>
            <person name="Miyata K."/>
            <person name="Fedorova E."/>
            <person name="Kohlen W."/>
            <person name="Bisseling T."/>
            <person name="Smit S."/>
            <person name="Geurts R."/>
        </authorList>
    </citation>
    <scope>NUCLEOTIDE SEQUENCE [LARGE SCALE GENOMIC DNA]</scope>
    <source>
        <strain evidence="2">cv. RG33-2</strain>
    </source>
</reference>
<evidence type="ECO:0000313" key="1">
    <source>
        <dbReference type="EMBL" id="PON44129.1"/>
    </source>
</evidence>
<sequence>MDRIGAQGYDFLGFGSRSSSIDLFAEVVHPNLGAIGGFQEGNLSSGRMASPWAVQHDLSSQGFSSGLAVWPLVERLPFEPCGVASSCKASPWVSRLHF</sequence>
<dbReference type="AlphaFoldDB" id="A0A2P5B5R4"/>
<gene>
    <name evidence="1" type="ORF">TorRG33x02_331700</name>
</gene>
<keyword evidence="2" id="KW-1185">Reference proteome</keyword>
<proteinExistence type="predicted"/>
<name>A0A2P5B5R4_TREOI</name>
<protein>
    <submittedName>
        <fullName evidence="1">Uncharacterized protein</fullName>
    </submittedName>
</protein>
<dbReference type="Proteomes" id="UP000237000">
    <property type="component" value="Unassembled WGS sequence"/>
</dbReference>
<evidence type="ECO:0000313" key="2">
    <source>
        <dbReference type="Proteomes" id="UP000237000"/>
    </source>
</evidence>
<dbReference type="EMBL" id="JXTC01000600">
    <property type="protein sequence ID" value="PON44129.1"/>
    <property type="molecule type" value="Genomic_DNA"/>
</dbReference>
<accession>A0A2P5B5R4</accession>
<dbReference type="InParanoid" id="A0A2P5B5R4"/>
<comment type="caution">
    <text evidence="1">The sequence shown here is derived from an EMBL/GenBank/DDBJ whole genome shotgun (WGS) entry which is preliminary data.</text>
</comment>
<organism evidence="1 2">
    <name type="scientific">Trema orientale</name>
    <name type="common">Charcoal tree</name>
    <name type="synonym">Celtis orientalis</name>
    <dbReference type="NCBI Taxonomy" id="63057"/>
    <lineage>
        <taxon>Eukaryota</taxon>
        <taxon>Viridiplantae</taxon>
        <taxon>Streptophyta</taxon>
        <taxon>Embryophyta</taxon>
        <taxon>Tracheophyta</taxon>
        <taxon>Spermatophyta</taxon>
        <taxon>Magnoliopsida</taxon>
        <taxon>eudicotyledons</taxon>
        <taxon>Gunneridae</taxon>
        <taxon>Pentapetalae</taxon>
        <taxon>rosids</taxon>
        <taxon>fabids</taxon>
        <taxon>Rosales</taxon>
        <taxon>Cannabaceae</taxon>
        <taxon>Trema</taxon>
    </lineage>
</organism>